<dbReference type="EMBL" id="JAGFBS010000043">
    <property type="protein sequence ID" value="KAG6370920.1"/>
    <property type="molecule type" value="Genomic_DNA"/>
</dbReference>
<evidence type="ECO:0000313" key="2">
    <source>
        <dbReference type="Proteomes" id="UP000683000"/>
    </source>
</evidence>
<dbReference type="PROSITE" id="PS51257">
    <property type="entry name" value="PROKAR_LIPOPROTEIN"/>
    <property type="match status" value="1"/>
</dbReference>
<sequence>MSRNLDQKKTVTPTPTHIWAWTLSSCHQSFEPGTRLDPCSPLRIRSDLQPLASSQWYCSSSSSPLQRRSVRGVHMRRCPMFRSAGPTGTNE</sequence>
<dbReference type="OrthoDB" id="10653495at2759"/>
<accession>A0A8I2YFD6</accession>
<protein>
    <submittedName>
        <fullName evidence="1">Uncharacterized protein</fullName>
    </submittedName>
</protein>
<organism evidence="1 2">
    <name type="scientific">Boletus reticuloceps</name>
    <dbReference type="NCBI Taxonomy" id="495285"/>
    <lineage>
        <taxon>Eukaryota</taxon>
        <taxon>Fungi</taxon>
        <taxon>Dikarya</taxon>
        <taxon>Basidiomycota</taxon>
        <taxon>Agaricomycotina</taxon>
        <taxon>Agaricomycetes</taxon>
        <taxon>Agaricomycetidae</taxon>
        <taxon>Boletales</taxon>
        <taxon>Boletineae</taxon>
        <taxon>Boletaceae</taxon>
        <taxon>Boletoideae</taxon>
        <taxon>Boletus</taxon>
    </lineage>
</organism>
<keyword evidence="2" id="KW-1185">Reference proteome</keyword>
<reference evidence="1" key="1">
    <citation type="submission" date="2021-03" db="EMBL/GenBank/DDBJ databases">
        <title>Evolutionary innovations through gain and loss of genes in the ectomycorrhizal Boletales.</title>
        <authorList>
            <person name="Wu G."/>
            <person name="Miyauchi S."/>
            <person name="Morin E."/>
            <person name="Yang Z.-L."/>
            <person name="Xu J."/>
            <person name="Martin F.M."/>
        </authorList>
    </citation>
    <scope>NUCLEOTIDE SEQUENCE</scope>
    <source>
        <strain evidence="1">BR01</strain>
    </source>
</reference>
<evidence type="ECO:0000313" key="1">
    <source>
        <dbReference type="EMBL" id="KAG6370920.1"/>
    </source>
</evidence>
<gene>
    <name evidence="1" type="ORF">JVT61DRAFT_10946</name>
</gene>
<comment type="caution">
    <text evidence="1">The sequence shown here is derived from an EMBL/GenBank/DDBJ whole genome shotgun (WGS) entry which is preliminary data.</text>
</comment>
<name>A0A8I2YFD6_9AGAM</name>
<dbReference type="Proteomes" id="UP000683000">
    <property type="component" value="Unassembled WGS sequence"/>
</dbReference>
<dbReference type="AlphaFoldDB" id="A0A8I2YFD6"/>
<proteinExistence type="predicted"/>